<accession>A0ABS9HT69</accession>
<evidence type="ECO:0000256" key="2">
    <source>
        <dbReference type="SAM" id="Phobius"/>
    </source>
</evidence>
<reference evidence="4" key="2">
    <citation type="submission" date="2022-01" db="EMBL/GenBank/DDBJ databases">
        <title>Lysobacter chinensis sp. nov., a bacterium isolated from cow dung compost.</title>
        <authorList>
            <person name="Zhou L.Y."/>
        </authorList>
    </citation>
    <scope>NUCLEOTIDE SEQUENCE [LARGE SCALE GENOMIC DNA]</scope>
    <source>
        <strain evidence="4">TLK-CK17</strain>
    </source>
</reference>
<evidence type="ECO:0000256" key="1">
    <source>
        <dbReference type="SAM" id="MobiDB-lite"/>
    </source>
</evidence>
<proteinExistence type="predicted"/>
<keyword evidence="2" id="KW-0472">Membrane</keyword>
<dbReference type="EMBL" id="JAKJPO010000003">
    <property type="protein sequence ID" value="MCF7221360.1"/>
    <property type="molecule type" value="Genomic_DNA"/>
</dbReference>
<feature type="transmembrane region" description="Helical" evidence="2">
    <location>
        <begin position="43"/>
        <end position="61"/>
    </location>
</feature>
<gene>
    <name evidence="3" type="ORF">L3V18_06085</name>
</gene>
<feature type="transmembrane region" description="Helical" evidence="2">
    <location>
        <begin position="6"/>
        <end position="31"/>
    </location>
</feature>
<reference evidence="3 4" key="3">
    <citation type="submission" date="2022-01" db="EMBL/GenBank/DDBJ databases">
        <authorList>
            <person name="Zhou L.Y."/>
        </authorList>
    </citation>
    <scope>NUCLEOTIDE SEQUENCE [LARGE SCALE GENOMIC DNA]</scope>
    <source>
        <strain evidence="3 4">TLK-CK17</strain>
    </source>
</reference>
<feature type="transmembrane region" description="Helical" evidence="2">
    <location>
        <begin position="73"/>
        <end position="93"/>
    </location>
</feature>
<dbReference type="NCBIfam" id="TIGR01300">
    <property type="entry name" value="CPA3_mnhG_phaG"/>
    <property type="match status" value="1"/>
</dbReference>
<organism evidence="3 4">
    <name type="scientific">Marilutibacter chinensis</name>
    <dbReference type="NCBI Taxonomy" id="2912247"/>
    <lineage>
        <taxon>Bacteria</taxon>
        <taxon>Pseudomonadati</taxon>
        <taxon>Pseudomonadota</taxon>
        <taxon>Gammaproteobacteria</taxon>
        <taxon>Lysobacterales</taxon>
        <taxon>Lysobacteraceae</taxon>
        <taxon>Marilutibacter</taxon>
    </lineage>
</organism>
<keyword evidence="2" id="KW-1133">Transmembrane helix</keyword>
<dbReference type="Proteomes" id="UP001430796">
    <property type="component" value="Unassembled WGS sequence"/>
</dbReference>
<keyword evidence="4" id="KW-1185">Reference proteome</keyword>
<dbReference type="InterPro" id="IPR005133">
    <property type="entry name" value="PhaG_MnhG_YufB"/>
</dbReference>
<dbReference type="NCBIfam" id="NF009313">
    <property type="entry name" value="PRK12674.1-1"/>
    <property type="match status" value="1"/>
</dbReference>
<evidence type="ECO:0000313" key="4">
    <source>
        <dbReference type="Proteomes" id="UP001430796"/>
    </source>
</evidence>
<dbReference type="NCBIfam" id="NF009316">
    <property type="entry name" value="PRK12674.1-5"/>
    <property type="match status" value="1"/>
</dbReference>
<comment type="caution">
    <text evidence="3">The sequence shown here is derived from an EMBL/GenBank/DDBJ whole genome shotgun (WGS) entry which is preliminary data.</text>
</comment>
<evidence type="ECO:0000313" key="3">
    <source>
        <dbReference type="EMBL" id="MCF7221360.1"/>
    </source>
</evidence>
<reference evidence="3 4" key="1">
    <citation type="submission" date="2022-01" db="EMBL/GenBank/DDBJ databases">
        <title>Lysobacter chinensis sp. nov., a bacterium isolated from cow dung compost.</title>
        <authorList>
            <person name="Liu Y."/>
        </authorList>
    </citation>
    <scope>NUCLEOTIDE SEQUENCE [LARGE SCALE GENOMIC DNA]</scope>
    <source>
        <strain evidence="3 4">TLK-CK17</strain>
    </source>
</reference>
<protein>
    <submittedName>
        <fullName evidence="3">Na+/H+ antiporter subunit G</fullName>
    </submittedName>
</protein>
<name>A0ABS9HT69_9GAMM</name>
<dbReference type="Pfam" id="PF03334">
    <property type="entry name" value="PhaG_MnhG_YufB"/>
    <property type="match status" value="1"/>
</dbReference>
<sequence>MNAALEYLLAALLLIGSGFVLVGSLGLIKLSDFFKRLHGPTKATTLGVGCILLASIGHHAWLGDGFGLREILVTLFLFITAPVSAHLMSLAALRIGLERRPPRPGARSGDPRPENPDRRRG</sequence>
<keyword evidence="2" id="KW-0812">Transmembrane</keyword>
<feature type="region of interest" description="Disordered" evidence="1">
    <location>
        <begin position="99"/>
        <end position="121"/>
    </location>
</feature>
<feature type="compositionally biased region" description="Basic and acidic residues" evidence="1">
    <location>
        <begin position="109"/>
        <end position="121"/>
    </location>
</feature>
<dbReference type="RefSeq" id="WP_237053797.1">
    <property type="nucleotide sequence ID" value="NZ_JAKJPO010000003.1"/>
</dbReference>
<dbReference type="PANTHER" id="PTHR34703">
    <property type="entry name" value="ANTIPORTER SUBUNIT MNHG2-RELATED"/>
    <property type="match status" value="1"/>
</dbReference>
<dbReference type="PANTHER" id="PTHR34703:SF1">
    <property type="entry name" value="ANTIPORTER SUBUNIT MNHG2-RELATED"/>
    <property type="match status" value="1"/>
</dbReference>